<dbReference type="SUPFAM" id="SSF56563">
    <property type="entry name" value="Major capsid protein gp5"/>
    <property type="match status" value="1"/>
</dbReference>
<dbReference type="Pfam" id="PF05065">
    <property type="entry name" value="Phage_capsid"/>
    <property type="match status" value="1"/>
</dbReference>
<organism evidence="3 4">
    <name type="scientific">Mycobacterium attenuatum</name>
    <dbReference type="NCBI Taxonomy" id="2341086"/>
    <lineage>
        <taxon>Bacteria</taxon>
        <taxon>Bacillati</taxon>
        <taxon>Actinomycetota</taxon>
        <taxon>Actinomycetes</taxon>
        <taxon>Mycobacteriales</taxon>
        <taxon>Mycobacteriaceae</taxon>
        <taxon>Mycobacterium</taxon>
    </lineage>
</organism>
<dbReference type="Gene3D" id="3.30.2400.10">
    <property type="entry name" value="Major capsid protein gp5"/>
    <property type="match status" value="1"/>
</dbReference>
<name>A0A498QDH9_9MYCO</name>
<keyword evidence="4" id="KW-1185">Reference proteome</keyword>
<evidence type="ECO:0000259" key="2">
    <source>
        <dbReference type="Pfam" id="PF05065"/>
    </source>
</evidence>
<protein>
    <recommendedName>
        <fullName evidence="2">Phage capsid-like C-terminal domain-containing protein</fullName>
    </recommendedName>
</protein>
<dbReference type="AlphaFoldDB" id="A0A498QDH9"/>
<dbReference type="Gene3D" id="3.30.2320.10">
    <property type="entry name" value="hypothetical protein PF0899 domain"/>
    <property type="match status" value="1"/>
</dbReference>
<dbReference type="OrthoDB" id="3726891at2"/>
<dbReference type="NCBIfam" id="TIGR01554">
    <property type="entry name" value="major_cap_HK97"/>
    <property type="match status" value="1"/>
</dbReference>
<dbReference type="RefSeq" id="WP_122526306.1">
    <property type="nucleotide sequence ID" value="NZ_UPHP01000149.1"/>
</dbReference>
<dbReference type="EMBL" id="UPHP01000149">
    <property type="protein sequence ID" value="VBA44358.1"/>
    <property type="molecule type" value="Genomic_DNA"/>
</dbReference>
<comment type="subcellular location">
    <subcellularLocation>
        <location evidence="1">Virion</location>
    </subcellularLocation>
</comment>
<dbReference type="InterPro" id="IPR054612">
    <property type="entry name" value="Phage_capsid-like_C"/>
</dbReference>
<evidence type="ECO:0000313" key="4">
    <source>
        <dbReference type="Proteomes" id="UP000273307"/>
    </source>
</evidence>
<reference evidence="3 4" key="1">
    <citation type="submission" date="2018-09" db="EMBL/GenBank/DDBJ databases">
        <authorList>
            <person name="Tagini F."/>
        </authorList>
    </citation>
    <scope>NUCLEOTIDE SEQUENCE [LARGE SCALE GENOMIC DNA]</scope>
    <source>
        <strain evidence="3 4">MK136</strain>
    </source>
</reference>
<dbReference type="Proteomes" id="UP000273307">
    <property type="component" value="Unassembled WGS sequence"/>
</dbReference>
<proteinExistence type="predicted"/>
<evidence type="ECO:0000313" key="3">
    <source>
        <dbReference type="EMBL" id="VBA44358.1"/>
    </source>
</evidence>
<accession>A0A498QDH9</accession>
<dbReference type="InterPro" id="IPR024455">
    <property type="entry name" value="Phage_capsid"/>
</dbReference>
<evidence type="ECO:0000256" key="1">
    <source>
        <dbReference type="ARBA" id="ARBA00004328"/>
    </source>
</evidence>
<sequence length="275" mass="28839">MTARTTTKSAYAWRPDETFFAANEVVAPALILQTSTVAGTVDGDTPVVRVAYVTDADAAYVSEAGTISESDPALSEVTVATKKIAQLIKISNEQYRQEQTATQLARSVSRALIKKADSDYITSVTAPVGLANIAGTLEAGTISTDLDGLVDLIADLESNGANPTHIVMDPQAWAEFRKLKVGGVGTNQSLLGAGTTDAVAMLLGLPVLTSRFISPGTGVVLDRNAVVSAIGPVTVAVNEHQYFSSDSVALRATWRIGWNIVRPNWVGSFDIGGGS</sequence>
<gene>
    <name evidence="3" type="ORF">LAUMK136_05601</name>
</gene>
<feature type="domain" description="Phage capsid-like C-terminal" evidence="2">
    <location>
        <begin position="43"/>
        <end position="264"/>
    </location>
</feature>